<protein>
    <submittedName>
        <fullName evidence="1">Uncharacterized protein</fullName>
    </submittedName>
</protein>
<sequence>MSFTGMCASCKQQFRGMVNTLSDYKCSRKFVSFSFSVEDSLYTQEGKKTIVKNNSTKTIKKKLVVNEEKNIIVKFEMSGFISSTELKVYIKEFASQEKVMIINNPYYTLEINETDEETNKSKKMMTMEDLFQRINNRVNMRK</sequence>
<keyword evidence="2" id="KW-1185">Reference proteome</keyword>
<dbReference type="RefSeq" id="WP_307331338.1">
    <property type="nucleotide sequence ID" value="NZ_JAUSUG010000029.1"/>
</dbReference>
<evidence type="ECO:0000313" key="2">
    <source>
        <dbReference type="Proteomes" id="UP001230005"/>
    </source>
</evidence>
<name>A0ABU0A1Z3_9BACI</name>
<gene>
    <name evidence="1" type="ORF">J2S74_004962</name>
</gene>
<organism evidence="1 2">
    <name type="scientific">Evansella vedderi</name>
    <dbReference type="NCBI Taxonomy" id="38282"/>
    <lineage>
        <taxon>Bacteria</taxon>
        <taxon>Bacillati</taxon>
        <taxon>Bacillota</taxon>
        <taxon>Bacilli</taxon>
        <taxon>Bacillales</taxon>
        <taxon>Bacillaceae</taxon>
        <taxon>Evansella</taxon>
    </lineage>
</organism>
<dbReference type="Proteomes" id="UP001230005">
    <property type="component" value="Unassembled WGS sequence"/>
</dbReference>
<comment type="caution">
    <text evidence="1">The sequence shown here is derived from an EMBL/GenBank/DDBJ whole genome shotgun (WGS) entry which is preliminary data.</text>
</comment>
<evidence type="ECO:0000313" key="1">
    <source>
        <dbReference type="EMBL" id="MDQ0257504.1"/>
    </source>
</evidence>
<accession>A0ABU0A1Z3</accession>
<proteinExistence type="predicted"/>
<reference evidence="1 2" key="1">
    <citation type="submission" date="2023-07" db="EMBL/GenBank/DDBJ databases">
        <title>Genomic Encyclopedia of Type Strains, Phase IV (KMG-IV): sequencing the most valuable type-strain genomes for metagenomic binning, comparative biology and taxonomic classification.</title>
        <authorList>
            <person name="Goeker M."/>
        </authorList>
    </citation>
    <scope>NUCLEOTIDE SEQUENCE [LARGE SCALE GENOMIC DNA]</scope>
    <source>
        <strain evidence="1 2">DSM 9768</strain>
    </source>
</reference>
<dbReference type="EMBL" id="JAUSUG010000029">
    <property type="protein sequence ID" value="MDQ0257504.1"/>
    <property type="molecule type" value="Genomic_DNA"/>
</dbReference>